<proteinExistence type="predicted"/>
<dbReference type="SMART" id="SM00796">
    <property type="entry name" value="AHS1"/>
    <property type="match status" value="1"/>
</dbReference>
<dbReference type="RefSeq" id="WP_322445917.1">
    <property type="nucleotide sequence ID" value="NZ_JAXOFX010000003.1"/>
</dbReference>
<organism evidence="5 6">
    <name type="scientific">Robertmurraya mangrovi</name>
    <dbReference type="NCBI Taxonomy" id="3098077"/>
    <lineage>
        <taxon>Bacteria</taxon>
        <taxon>Bacillati</taxon>
        <taxon>Bacillota</taxon>
        <taxon>Bacilli</taxon>
        <taxon>Bacillales</taxon>
        <taxon>Bacillaceae</taxon>
        <taxon>Robertmurraya</taxon>
    </lineage>
</organism>
<dbReference type="EC" id="3.5.2.9" evidence="5"/>
<sequence length="235" mass="26454">MDYEIYPLGDQSLIIQFGDGISEETNALVHAAAEKIRQASLPGLIEIVPAFHTLTVHYQPFIVGSTFPYRKILSELHTILSNDGQTNRLKGRCIKIPVCYDEEFAPDLSFVAQLNNLRTEEVIQIHTSNSYHVYFLGFSPGFPFLGGMDNRIATPRRDTPREKIASGSIGIAGAQTGIYPIETPGGWRIIGRTPLTLFNPKKTHPTLLKPGDTILFFPITKDEFYSWEDRTWELQ</sequence>
<gene>
    <name evidence="5" type="primary">pxpB</name>
    <name evidence="5" type="ORF">SM124_07690</name>
</gene>
<keyword evidence="2 5" id="KW-0378">Hydrolase</keyword>
<dbReference type="PANTHER" id="PTHR34698:SF2">
    <property type="entry name" value="5-OXOPROLINASE SUBUNIT B"/>
    <property type="match status" value="1"/>
</dbReference>
<dbReference type="NCBIfam" id="TIGR00370">
    <property type="entry name" value="5-oxoprolinase subunit PxpB"/>
    <property type="match status" value="1"/>
</dbReference>
<keyword evidence="1" id="KW-0547">Nucleotide-binding</keyword>
<accession>A0ABU5IWV2</accession>
<dbReference type="Pfam" id="PF02682">
    <property type="entry name" value="CT_C_D"/>
    <property type="match status" value="1"/>
</dbReference>
<protein>
    <submittedName>
        <fullName evidence="5">5-oxoprolinase subunit PxpB</fullName>
        <ecNumber evidence="5">3.5.2.9</ecNumber>
    </submittedName>
</protein>
<dbReference type="Proteomes" id="UP001290455">
    <property type="component" value="Unassembled WGS sequence"/>
</dbReference>
<dbReference type="GO" id="GO:0017168">
    <property type="term" value="F:5-oxoprolinase (ATP-hydrolyzing) activity"/>
    <property type="evidence" value="ECO:0007669"/>
    <property type="project" value="UniProtKB-EC"/>
</dbReference>
<dbReference type="Gene3D" id="2.40.100.10">
    <property type="entry name" value="Cyclophilin-like"/>
    <property type="match status" value="1"/>
</dbReference>
<evidence type="ECO:0000259" key="4">
    <source>
        <dbReference type="SMART" id="SM00796"/>
    </source>
</evidence>
<name>A0ABU5IWV2_9BACI</name>
<evidence type="ECO:0000256" key="3">
    <source>
        <dbReference type="ARBA" id="ARBA00022840"/>
    </source>
</evidence>
<dbReference type="InterPro" id="IPR029000">
    <property type="entry name" value="Cyclophilin-like_dom_sf"/>
</dbReference>
<evidence type="ECO:0000313" key="6">
    <source>
        <dbReference type="Proteomes" id="UP001290455"/>
    </source>
</evidence>
<reference evidence="5 6" key="1">
    <citation type="submission" date="2023-11" db="EMBL/GenBank/DDBJ databases">
        <title>Bacillus jintuensis, isolated from a mudflat on the Beibu Gulf coast.</title>
        <authorList>
            <person name="Li M."/>
        </authorList>
    </citation>
    <scope>NUCLEOTIDE SEQUENCE [LARGE SCALE GENOMIC DNA]</scope>
    <source>
        <strain evidence="5 6">31A1R</strain>
    </source>
</reference>
<dbReference type="InterPro" id="IPR010016">
    <property type="entry name" value="PxpB"/>
</dbReference>
<dbReference type="EMBL" id="JAXOFX010000003">
    <property type="protein sequence ID" value="MDZ5471629.1"/>
    <property type="molecule type" value="Genomic_DNA"/>
</dbReference>
<dbReference type="SUPFAM" id="SSF160467">
    <property type="entry name" value="PH0987 N-terminal domain-like"/>
    <property type="match status" value="1"/>
</dbReference>
<dbReference type="PANTHER" id="PTHR34698">
    <property type="entry name" value="5-OXOPROLINASE SUBUNIT B"/>
    <property type="match status" value="1"/>
</dbReference>
<evidence type="ECO:0000313" key="5">
    <source>
        <dbReference type="EMBL" id="MDZ5471629.1"/>
    </source>
</evidence>
<keyword evidence="6" id="KW-1185">Reference proteome</keyword>
<dbReference type="Gene3D" id="3.30.1360.40">
    <property type="match status" value="1"/>
</dbReference>
<evidence type="ECO:0000256" key="2">
    <source>
        <dbReference type="ARBA" id="ARBA00022801"/>
    </source>
</evidence>
<feature type="domain" description="Carboxyltransferase" evidence="4">
    <location>
        <begin position="3"/>
        <end position="208"/>
    </location>
</feature>
<comment type="caution">
    <text evidence="5">The sequence shown here is derived from an EMBL/GenBank/DDBJ whole genome shotgun (WGS) entry which is preliminary data.</text>
</comment>
<evidence type="ECO:0000256" key="1">
    <source>
        <dbReference type="ARBA" id="ARBA00022741"/>
    </source>
</evidence>
<keyword evidence="3" id="KW-0067">ATP-binding</keyword>
<dbReference type="SUPFAM" id="SSF50891">
    <property type="entry name" value="Cyclophilin-like"/>
    <property type="match status" value="1"/>
</dbReference>
<dbReference type="InterPro" id="IPR003833">
    <property type="entry name" value="CT_C_D"/>
</dbReference>